<protein>
    <submittedName>
        <fullName evidence="2">Shikimate dehydrogenase</fullName>
    </submittedName>
</protein>
<gene>
    <name evidence="2" type="ORF">ABT404_52245</name>
</gene>
<reference evidence="2 3" key="1">
    <citation type="submission" date="2024-06" db="EMBL/GenBank/DDBJ databases">
        <title>The Natural Products Discovery Center: Release of the First 8490 Sequenced Strains for Exploring Actinobacteria Biosynthetic Diversity.</title>
        <authorList>
            <person name="Kalkreuter E."/>
            <person name="Kautsar S.A."/>
            <person name="Yang D."/>
            <person name="Bader C.D."/>
            <person name="Teijaro C.N."/>
            <person name="Fluegel L."/>
            <person name="Davis C.M."/>
            <person name="Simpson J.R."/>
            <person name="Lauterbach L."/>
            <person name="Steele A.D."/>
            <person name="Gui C."/>
            <person name="Meng S."/>
            <person name="Li G."/>
            <person name="Viehrig K."/>
            <person name="Ye F."/>
            <person name="Su P."/>
            <person name="Kiefer A.F."/>
            <person name="Nichols A."/>
            <person name="Cepeda A.J."/>
            <person name="Yan W."/>
            <person name="Fan B."/>
            <person name="Jiang Y."/>
            <person name="Adhikari A."/>
            <person name="Zheng C.-J."/>
            <person name="Schuster L."/>
            <person name="Cowan T.M."/>
            <person name="Smanski M.J."/>
            <person name="Chevrette M.G."/>
            <person name="De Carvalho L.P.S."/>
            <person name="Shen B."/>
        </authorList>
    </citation>
    <scope>NUCLEOTIDE SEQUENCE [LARGE SCALE GENOMIC DNA]</scope>
    <source>
        <strain evidence="2 3">NPDC000234</strain>
    </source>
</reference>
<accession>A0ABV1XFX5</accession>
<evidence type="ECO:0000313" key="3">
    <source>
        <dbReference type="Proteomes" id="UP001474181"/>
    </source>
</evidence>
<comment type="caution">
    <text evidence="2">The sequence shown here is derived from an EMBL/GenBank/DDBJ whole genome shotgun (WGS) entry which is preliminary data.</text>
</comment>
<dbReference type="InterPro" id="IPR046346">
    <property type="entry name" value="Aminoacid_DH-like_N_sf"/>
</dbReference>
<dbReference type="Pfam" id="PF08501">
    <property type="entry name" value="Shikimate_dh_N"/>
    <property type="match status" value="1"/>
</dbReference>
<keyword evidence="3" id="KW-1185">Reference proteome</keyword>
<feature type="domain" description="Shikimate dehydrogenase substrate binding N-terminal" evidence="1">
    <location>
        <begin position="15"/>
        <end position="81"/>
    </location>
</feature>
<dbReference type="Proteomes" id="UP001474181">
    <property type="component" value="Unassembled WGS sequence"/>
</dbReference>
<sequence length="82" mass="8379">MTGPHVSGTTRLYPVLGDPVAQVRAPGLLNPLLAELGTDALVVPVHVRPDALAEVVRGLMRAGNVGGLLVTVPHKAAVCALV</sequence>
<dbReference type="InterPro" id="IPR013708">
    <property type="entry name" value="Shikimate_DH-bd_N"/>
</dbReference>
<evidence type="ECO:0000259" key="1">
    <source>
        <dbReference type="Pfam" id="PF08501"/>
    </source>
</evidence>
<feature type="non-terminal residue" evidence="2">
    <location>
        <position position="82"/>
    </location>
</feature>
<dbReference type="EMBL" id="JBEPEK010000972">
    <property type="protein sequence ID" value="MER7187939.1"/>
    <property type="molecule type" value="Genomic_DNA"/>
</dbReference>
<organism evidence="2 3">
    <name type="scientific">Streptomyces hyaluromycini</name>
    <dbReference type="NCBI Taxonomy" id="1377993"/>
    <lineage>
        <taxon>Bacteria</taxon>
        <taxon>Bacillati</taxon>
        <taxon>Actinomycetota</taxon>
        <taxon>Actinomycetes</taxon>
        <taxon>Kitasatosporales</taxon>
        <taxon>Streptomycetaceae</taxon>
        <taxon>Streptomyces</taxon>
    </lineage>
</organism>
<dbReference type="SUPFAM" id="SSF53223">
    <property type="entry name" value="Aminoacid dehydrogenase-like, N-terminal domain"/>
    <property type="match status" value="1"/>
</dbReference>
<dbReference type="Gene3D" id="3.40.50.10860">
    <property type="entry name" value="Leucine Dehydrogenase, chain A, domain 1"/>
    <property type="match status" value="1"/>
</dbReference>
<proteinExistence type="predicted"/>
<name>A0ABV1XFX5_9ACTN</name>
<evidence type="ECO:0000313" key="2">
    <source>
        <dbReference type="EMBL" id="MER7187939.1"/>
    </source>
</evidence>